<proteinExistence type="predicted"/>
<dbReference type="AlphaFoldDB" id="A0A5C6BLQ6"/>
<accession>A0A5C6BLQ6</accession>
<name>A0A5C6BLQ6_9PLAN</name>
<protein>
    <submittedName>
        <fullName evidence="2">Uncharacterized protein</fullName>
    </submittedName>
</protein>
<dbReference type="EMBL" id="SJPP01000001">
    <property type="protein sequence ID" value="TWU12391.1"/>
    <property type="molecule type" value="Genomic_DNA"/>
</dbReference>
<keyword evidence="3" id="KW-1185">Reference proteome</keyword>
<feature type="region of interest" description="Disordered" evidence="1">
    <location>
        <begin position="1"/>
        <end position="25"/>
    </location>
</feature>
<organism evidence="2 3">
    <name type="scientific">Symmachiella macrocystis</name>
    <dbReference type="NCBI Taxonomy" id="2527985"/>
    <lineage>
        <taxon>Bacteria</taxon>
        <taxon>Pseudomonadati</taxon>
        <taxon>Planctomycetota</taxon>
        <taxon>Planctomycetia</taxon>
        <taxon>Planctomycetales</taxon>
        <taxon>Planctomycetaceae</taxon>
        <taxon>Symmachiella</taxon>
    </lineage>
</organism>
<dbReference type="Proteomes" id="UP000320735">
    <property type="component" value="Unassembled WGS sequence"/>
</dbReference>
<reference evidence="2 3" key="1">
    <citation type="submission" date="2019-02" db="EMBL/GenBank/DDBJ databases">
        <title>Deep-cultivation of Planctomycetes and their phenomic and genomic characterization uncovers novel biology.</title>
        <authorList>
            <person name="Wiegand S."/>
            <person name="Jogler M."/>
            <person name="Boedeker C."/>
            <person name="Pinto D."/>
            <person name="Vollmers J."/>
            <person name="Rivas-Marin E."/>
            <person name="Kohn T."/>
            <person name="Peeters S.H."/>
            <person name="Heuer A."/>
            <person name="Rast P."/>
            <person name="Oberbeckmann S."/>
            <person name="Bunk B."/>
            <person name="Jeske O."/>
            <person name="Meyerdierks A."/>
            <person name="Storesund J.E."/>
            <person name="Kallscheuer N."/>
            <person name="Luecker S."/>
            <person name="Lage O.M."/>
            <person name="Pohl T."/>
            <person name="Merkel B.J."/>
            <person name="Hornburger P."/>
            <person name="Mueller R.-W."/>
            <person name="Bruemmer F."/>
            <person name="Labrenz M."/>
            <person name="Spormann A.M."/>
            <person name="Op Den Camp H."/>
            <person name="Overmann J."/>
            <person name="Amann R."/>
            <person name="Jetten M.S.M."/>
            <person name="Mascher T."/>
            <person name="Medema M.H."/>
            <person name="Devos D.P."/>
            <person name="Kaster A.-K."/>
            <person name="Ovreas L."/>
            <person name="Rohde M."/>
            <person name="Galperin M.Y."/>
            <person name="Jogler C."/>
        </authorList>
    </citation>
    <scope>NUCLEOTIDE SEQUENCE [LARGE SCALE GENOMIC DNA]</scope>
    <source>
        <strain evidence="2 3">CA54</strain>
    </source>
</reference>
<evidence type="ECO:0000313" key="2">
    <source>
        <dbReference type="EMBL" id="TWU12391.1"/>
    </source>
</evidence>
<evidence type="ECO:0000256" key="1">
    <source>
        <dbReference type="SAM" id="MobiDB-lite"/>
    </source>
</evidence>
<gene>
    <name evidence="2" type="ORF">CA54_12150</name>
</gene>
<evidence type="ECO:0000313" key="3">
    <source>
        <dbReference type="Proteomes" id="UP000320735"/>
    </source>
</evidence>
<sequence>MSLFNFGKRKQPEAPPPQPSSSSPRDHHYAFAHVVFRTIALENPLACLSTLASERSQEFLQFAYDATCETCQEHGKPDFSVNELEVHLGRAGKYPCAVIQMPPPVDVTEAYFVALVALLDTTEETPTELDNVEARYFTLEKGMSFDDSEQTVLCEWSDSTHSNYGSGPEPTVPAFIQQIMSFIDR</sequence>
<comment type="caution">
    <text evidence="2">The sequence shown here is derived from an EMBL/GenBank/DDBJ whole genome shotgun (WGS) entry which is preliminary data.</text>
</comment>